<evidence type="ECO:0000313" key="1">
    <source>
        <dbReference type="EMBL" id="QJH99842.1"/>
    </source>
</evidence>
<dbReference type="EMBL" id="MT144812">
    <property type="protein sequence ID" value="QJH99842.1"/>
    <property type="molecule type" value="Genomic_DNA"/>
</dbReference>
<protein>
    <submittedName>
        <fullName evidence="1">Uncharacterized protein</fullName>
    </submittedName>
</protein>
<dbReference type="AlphaFoldDB" id="A0A6M3XPY8"/>
<accession>A0A6M3XPY8</accession>
<reference evidence="1" key="1">
    <citation type="submission" date="2020-03" db="EMBL/GenBank/DDBJ databases">
        <title>The deep terrestrial virosphere.</title>
        <authorList>
            <person name="Holmfeldt K."/>
            <person name="Nilsson E."/>
            <person name="Simone D."/>
            <person name="Lopez-Fernandez M."/>
            <person name="Wu X."/>
            <person name="de Brujin I."/>
            <person name="Lundin D."/>
            <person name="Andersson A."/>
            <person name="Bertilsson S."/>
            <person name="Dopson M."/>
        </authorList>
    </citation>
    <scope>NUCLEOTIDE SEQUENCE</scope>
    <source>
        <strain evidence="1">TM448B01720</strain>
    </source>
</reference>
<gene>
    <name evidence="1" type="ORF">TM448B01720_0004</name>
</gene>
<name>A0A6M3XPY8_9ZZZZ</name>
<organism evidence="1">
    <name type="scientific">viral metagenome</name>
    <dbReference type="NCBI Taxonomy" id="1070528"/>
    <lineage>
        <taxon>unclassified sequences</taxon>
        <taxon>metagenomes</taxon>
        <taxon>organismal metagenomes</taxon>
    </lineage>
</organism>
<sequence>MNIQNDAYLKMIEDGDRVDVIKIAGENFMVSEIIRATEADLTLRFPSIVVPYAQPEGRMQMSISEWIPSIMVPDWVDIFKCYAMPRINILFQRTASKAVRDLYARYRKNLLEKITGLTLPG</sequence>
<proteinExistence type="predicted"/>